<dbReference type="SMART" id="SM00345">
    <property type="entry name" value="HTH_GNTR"/>
    <property type="match status" value="1"/>
</dbReference>
<dbReference type="Gene3D" id="1.20.120.530">
    <property type="entry name" value="GntR ligand-binding domain-like"/>
    <property type="match status" value="1"/>
</dbReference>
<evidence type="ECO:0000256" key="1">
    <source>
        <dbReference type="ARBA" id="ARBA00023015"/>
    </source>
</evidence>
<evidence type="ECO:0000256" key="3">
    <source>
        <dbReference type="ARBA" id="ARBA00023163"/>
    </source>
</evidence>
<dbReference type="PROSITE" id="PS50949">
    <property type="entry name" value="HTH_GNTR"/>
    <property type="match status" value="1"/>
</dbReference>
<dbReference type="AlphaFoldDB" id="A0AAE2ZS73"/>
<reference evidence="5" key="1">
    <citation type="submission" date="2021-08" db="EMBL/GenBank/DDBJ databases">
        <title>Hoeflea bacterium WL0058 sp. nov., isolated from the sediment.</title>
        <authorList>
            <person name="Wang L."/>
            <person name="Zhang D."/>
        </authorList>
    </citation>
    <scope>NUCLEOTIDE SEQUENCE</scope>
    <source>
        <strain evidence="5">WL0058</strain>
    </source>
</reference>
<dbReference type="SUPFAM" id="SSF48008">
    <property type="entry name" value="GntR ligand-binding domain-like"/>
    <property type="match status" value="1"/>
</dbReference>
<dbReference type="PANTHER" id="PTHR43537:SF44">
    <property type="entry name" value="GNTR FAMILY REGULATORY PROTEIN"/>
    <property type="match status" value="1"/>
</dbReference>
<dbReference type="GO" id="GO:0003700">
    <property type="term" value="F:DNA-binding transcription factor activity"/>
    <property type="evidence" value="ECO:0007669"/>
    <property type="project" value="InterPro"/>
</dbReference>
<evidence type="ECO:0000259" key="4">
    <source>
        <dbReference type="PROSITE" id="PS50949"/>
    </source>
</evidence>
<dbReference type="SUPFAM" id="SSF46785">
    <property type="entry name" value="Winged helix' DNA-binding domain"/>
    <property type="match status" value="1"/>
</dbReference>
<dbReference type="InterPro" id="IPR000524">
    <property type="entry name" value="Tscrpt_reg_HTH_GntR"/>
</dbReference>
<dbReference type="Proteomes" id="UP001196509">
    <property type="component" value="Unassembled WGS sequence"/>
</dbReference>
<dbReference type="GO" id="GO:0003677">
    <property type="term" value="F:DNA binding"/>
    <property type="evidence" value="ECO:0007669"/>
    <property type="project" value="UniProtKB-KW"/>
</dbReference>
<keyword evidence="2" id="KW-0238">DNA-binding</keyword>
<evidence type="ECO:0000313" key="5">
    <source>
        <dbReference type="EMBL" id="MBW8639538.1"/>
    </source>
</evidence>
<proteinExistence type="predicted"/>
<dbReference type="InterPro" id="IPR008920">
    <property type="entry name" value="TF_FadR/GntR_C"/>
</dbReference>
<keyword evidence="3" id="KW-0804">Transcription</keyword>
<organism evidence="5 6">
    <name type="scientific">Flavimaribacter sediminis</name>
    <dbReference type="NCBI Taxonomy" id="2865987"/>
    <lineage>
        <taxon>Bacteria</taxon>
        <taxon>Pseudomonadati</taxon>
        <taxon>Pseudomonadota</taxon>
        <taxon>Alphaproteobacteria</taxon>
        <taxon>Hyphomicrobiales</taxon>
        <taxon>Rhizobiaceae</taxon>
        <taxon>Flavimaribacter</taxon>
    </lineage>
</organism>
<dbReference type="InterPro" id="IPR036388">
    <property type="entry name" value="WH-like_DNA-bd_sf"/>
</dbReference>
<sequence>MNNLSRKLAPAQPLPSRVASILSQEISSGRLKPGDRLPTEHQIAESLGISRNVVREAIAQLRADGLVRARQGAGAFVMAPEERLAIRLDPTDLENIQGMEGLFELRALLEGEAARLAAMRRTDDDLAEISAALEDMRGDEKWSEGSIEADLVFHRAIARATGNAYIHTFVCFICDQIRRSIHMARYANQIEQLVEVNVGEHVVILDALKAGDPEAARVAMVNHITEAGRRIGVIFRNEQSNAAEGIAAS</sequence>
<dbReference type="InterPro" id="IPR036390">
    <property type="entry name" value="WH_DNA-bd_sf"/>
</dbReference>
<comment type="caution">
    <text evidence="5">The sequence shown here is derived from an EMBL/GenBank/DDBJ whole genome shotgun (WGS) entry which is preliminary data.</text>
</comment>
<dbReference type="CDD" id="cd07377">
    <property type="entry name" value="WHTH_GntR"/>
    <property type="match status" value="1"/>
</dbReference>
<dbReference type="Gene3D" id="1.10.10.10">
    <property type="entry name" value="Winged helix-like DNA-binding domain superfamily/Winged helix DNA-binding domain"/>
    <property type="match status" value="1"/>
</dbReference>
<dbReference type="PANTHER" id="PTHR43537">
    <property type="entry name" value="TRANSCRIPTIONAL REGULATOR, GNTR FAMILY"/>
    <property type="match status" value="1"/>
</dbReference>
<dbReference type="EMBL" id="JAICBX010000004">
    <property type="protein sequence ID" value="MBW8639538.1"/>
    <property type="molecule type" value="Genomic_DNA"/>
</dbReference>
<keyword evidence="1" id="KW-0805">Transcription regulation</keyword>
<keyword evidence="6" id="KW-1185">Reference proteome</keyword>
<feature type="domain" description="HTH gntR-type" evidence="4">
    <location>
        <begin position="12"/>
        <end position="80"/>
    </location>
</feature>
<dbReference type="Pfam" id="PF00392">
    <property type="entry name" value="GntR"/>
    <property type="match status" value="1"/>
</dbReference>
<evidence type="ECO:0000256" key="2">
    <source>
        <dbReference type="ARBA" id="ARBA00023125"/>
    </source>
</evidence>
<dbReference type="InterPro" id="IPR011711">
    <property type="entry name" value="GntR_C"/>
</dbReference>
<dbReference type="SMART" id="SM00895">
    <property type="entry name" value="FCD"/>
    <property type="match status" value="1"/>
</dbReference>
<accession>A0AAE2ZS73</accession>
<dbReference type="PRINTS" id="PR00035">
    <property type="entry name" value="HTHGNTR"/>
</dbReference>
<protein>
    <submittedName>
        <fullName evidence="5">FadR family transcriptional regulator</fullName>
    </submittedName>
</protein>
<evidence type="ECO:0000313" key="6">
    <source>
        <dbReference type="Proteomes" id="UP001196509"/>
    </source>
</evidence>
<name>A0AAE2ZS73_9HYPH</name>
<gene>
    <name evidence="5" type="ORF">K1W69_20265</name>
</gene>
<dbReference type="Pfam" id="PF07729">
    <property type="entry name" value="FCD"/>
    <property type="match status" value="1"/>
</dbReference>